<proteinExistence type="predicted"/>
<keyword evidence="1" id="KW-0472">Membrane</keyword>
<dbReference type="EMBL" id="CADCVX010000081">
    <property type="protein sequence ID" value="CAA9487397.1"/>
    <property type="molecule type" value="Genomic_DNA"/>
</dbReference>
<evidence type="ECO:0000256" key="1">
    <source>
        <dbReference type="SAM" id="Phobius"/>
    </source>
</evidence>
<reference evidence="2" key="1">
    <citation type="submission" date="2020-02" db="EMBL/GenBank/DDBJ databases">
        <authorList>
            <person name="Meier V. D."/>
        </authorList>
    </citation>
    <scope>NUCLEOTIDE SEQUENCE</scope>
    <source>
        <strain evidence="2">AVDCRST_MAG91</strain>
    </source>
</reference>
<sequence length="71" mass="8104">RDWRRWILVGASAGYSLLVMAALGAAYRQQLPIGIRSALSAFLMLGLLLSLRCLFQATRQTRYGFHNYFDH</sequence>
<evidence type="ECO:0000313" key="2">
    <source>
        <dbReference type="EMBL" id="CAA9487397.1"/>
    </source>
</evidence>
<accession>A0A6J4S233</accession>
<feature type="transmembrane region" description="Helical" evidence="1">
    <location>
        <begin position="7"/>
        <end position="27"/>
    </location>
</feature>
<gene>
    <name evidence="2" type="ORF">AVDCRST_MAG91-374</name>
</gene>
<organism evidence="2">
    <name type="scientific">uncultured Sphingomonadaceae bacterium</name>
    <dbReference type="NCBI Taxonomy" id="169976"/>
    <lineage>
        <taxon>Bacteria</taxon>
        <taxon>Pseudomonadati</taxon>
        <taxon>Pseudomonadota</taxon>
        <taxon>Alphaproteobacteria</taxon>
        <taxon>Sphingomonadales</taxon>
        <taxon>Sphingomonadaceae</taxon>
        <taxon>environmental samples</taxon>
    </lineage>
</organism>
<name>A0A6J4S233_9SPHN</name>
<feature type="transmembrane region" description="Helical" evidence="1">
    <location>
        <begin position="33"/>
        <end position="55"/>
    </location>
</feature>
<keyword evidence="1" id="KW-1133">Transmembrane helix</keyword>
<dbReference type="AlphaFoldDB" id="A0A6J4S233"/>
<protein>
    <submittedName>
        <fullName evidence="2">Uncharacterized protein</fullName>
    </submittedName>
</protein>
<keyword evidence="1" id="KW-0812">Transmembrane</keyword>
<feature type="non-terminal residue" evidence="2">
    <location>
        <position position="1"/>
    </location>
</feature>